<dbReference type="Pfam" id="PF02522">
    <property type="entry name" value="Antibiotic_NAT"/>
    <property type="match status" value="1"/>
</dbReference>
<reference evidence="4 5" key="1">
    <citation type="journal article" date="2011" name="Plasmid">
        <title>Streptomyces turgidiscabies Car8 contains a modular pathogenicity island that shares virulence genes with other actinobacterial plant pathogens.</title>
        <authorList>
            <person name="Huguet-Tapia J.C."/>
            <person name="Badger J.H."/>
            <person name="Loria R."/>
            <person name="Pettis G.S."/>
        </authorList>
    </citation>
    <scope>NUCLEOTIDE SEQUENCE [LARGE SCALE GENOMIC DNA]</scope>
    <source>
        <strain evidence="4 5">Car8</strain>
    </source>
</reference>
<proteinExistence type="inferred from homology"/>
<comment type="similarity">
    <text evidence="1">Belongs to the antibiotic N-acetyltransferase family.</text>
</comment>
<evidence type="ECO:0000256" key="2">
    <source>
        <dbReference type="ARBA" id="ARBA00022679"/>
    </source>
</evidence>
<dbReference type="PANTHER" id="PTHR11104:SF0">
    <property type="entry name" value="SPBETA PROPHAGE-DERIVED AMINOGLYCOSIDE N(3')-ACETYLTRANSFERASE-LIKE PROTEIN YOKD"/>
    <property type="match status" value="1"/>
</dbReference>
<protein>
    <submittedName>
        <fullName evidence="4">Aminoglycoside 3-N-acetyltransferase</fullName>
    </submittedName>
</protein>
<evidence type="ECO:0000313" key="5">
    <source>
        <dbReference type="Proteomes" id="UP000010931"/>
    </source>
</evidence>
<dbReference type="AlphaFoldDB" id="L7ES23"/>
<keyword evidence="2 4" id="KW-0808">Transferase</keyword>
<comment type="caution">
    <text evidence="4">The sequence shown here is derived from an EMBL/GenBank/DDBJ whole genome shotgun (WGS) entry which is preliminary data.</text>
</comment>
<gene>
    <name evidence="4" type="ORF">STRTUCAR8_07180</name>
</gene>
<dbReference type="PATRIC" id="fig|698760.3.peg.9373"/>
<dbReference type="GO" id="GO:0008080">
    <property type="term" value="F:N-acetyltransferase activity"/>
    <property type="evidence" value="ECO:0007669"/>
    <property type="project" value="InterPro"/>
</dbReference>
<sequence>MRPCIVGSCRQGALRGRADLVHDLRGLGLRAGDTVLVHSALSTVGSVANGAETMVSALSEVLGPSGTLVMRTSTPHDARASTSSSAQCTAPVFGVGVLAETVRTRSAALHSAHPRSAFTALGAQADYITSDPSPGCSLGQDSPLGRQEKLDARVLLMGVGFEAFTAFHLAEYRITSRLTGPHVSAETLLGSSPFAAVGASYEATGAVRSGRVGHAHCRLFDLADAVASAVGQLTGRAAEGAPTRTARRQ</sequence>
<dbReference type="EMBL" id="AEJB01000661">
    <property type="protein sequence ID" value="ELP61684.1"/>
    <property type="molecule type" value="Genomic_DNA"/>
</dbReference>
<evidence type="ECO:0000313" key="4">
    <source>
        <dbReference type="EMBL" id="ELP61684.1"/>
    </source>
</evidence>
<evidence type="ECO:0000256" key="3">
    <source>
        <dbReference type="ARBA" id="ARBA00023315"/>
    </source>
</evidence>
<evidence type="ECO:0000256" key="1">
    <source>
        <dbReference type="ARBA" id="ARBA00006383"/>
    </source>
</evidence>
<keyword evidence="5" id="KW-1185">Reference proteome</keyword>
<dbReference type="GO" id="GO:0046677">
    <property type="term" value="P:response to antibiotic"/>
    <property type="evidence" value="ECO:0007669"/>
    <property type="project" value="InterPro"/>
</dbReference>
<keyword evidence="3" id="KW-0012">Acyltransferase</keyword>
<dbReference type="SUPFAM" id="SSF110710">
    <property type="entry name" value="TTHA0583/YokD-like"/>
    <property type="match status" value="1"/>
</dbReference>
<dbReference type="STRING" id="85558.T45_01708"/>
<dbReference type="InterPro" id="IPR003679">
    <property type="entry name" value="Amioglycoside_AcTrfase"/>
</dbReference>
<dbReference type="Proteomes" id="UP000010931">
    <property type="component" value="Unassembled WGS sequence"/>
</dbReference>
<organism evidence="4 5">
    <name type="scientific">Streptomyces turgidiscabies (strain Car8)</name>
    <dbReference type="NCBI Taxonomy" id="698760"/>
    <lineage>
        <taxon>Bacteria</taxon>
        <taxon>Bacillati</taxon>
        <taxon>Actinomycetota</taxon>
        <taxon>Actinomycetes</taxon>
        <taxon>Kitasatosporales</taxon>
        <taxon>Streptomycetaceae</taxon>
        <taxon>Streptomyces</taxon>
    </lineage>
</organism>
<dbReference type="PANTHER" id="PTHR11104">
    <property type="entry name" value="AMINOGLYCOSIDE N3-ACETYLTRANSFERASE"/>
    <property type="match status" value="1"/>
</dbReference>
<dbReference type="InterPro" id="IPR028345">
    <property type="entry name" value="Antibiotic_NAT-like"/>
</dbReference>
<name>L7ES23_STRT8</name>
<accession>L7ES23</accession>